<dbReference type="Proteomes" id="UP000828390">
    <property type="component" value="Unassembled WGS sequence"/>
</dbReference>
<accession>A0A9D4D8V2</accession>
<dbReference type="AlphaFoldDB" id="A0A9D4D8V2"/>
<keyword evidence="2" id="KW-1185">Reference proteome</keyword>
<dbReference type="Gene3D" id="1.10.287.70">
    <property type="match status" value="1"/>
</dbReference>
<evidence type="ECO:0000313" key="1">
    <source>
        <dbReference type="EMBL" id="KAH3740807.1"/>
    </source>
</evidence>
<proteinExistence type="predicted"/>
<dbReference type="EMBL" id="JAIWYP010000011">
    <property type="protein sequence ID" value="KAH3740807.1"/>
    <property type="molecule type" value="Genomic_DNA"/>
</dbReference>
<reference evidence="1" key="1">
    <citation type="journal article" date="2019" name="bioRxiv">
        <title>The Genome of the Zebra Mussel, Dreissena polymorpha: A Resource for Invasive Species Research.</title>
        <authorList>
            <person name="McCartney M.A."/>
            <person name="Auch B."/>
            <person name="Kono T."/>
            <person name="Mallez S."/>
            <person name="Zhang Y."/>
            <person name="Obille A."/>
            <person name="Becker A."/>
            <person name="Abrahante J.E."/>
            <person name="Garbe J."/>
            <person name="Badalamenti J.P."/>
            <person name="Herman A."/>
            <person name="Mangelson H."/>
            <person name="Liachko I."/>
            <person name="Sullivan S."/>
            <person name="Sone E.D."/>
            <person name="Koren S."/>
            <person name="Silverstein K.A.T."/>
            <person name="Beckman K.B."/>
            <person name="Gohl D.M."/>
        </authorList>
    </citation>
    <scope>NUCLEOTIDE SEQUENCE</scope>
    <source>
        <strain evidence="1">Duluth1</strain>
        <tissue evidence="1">Whole animal</tissue>
    </source>
</reference>
<evidence type="ECO:0000313" key="2">
    <source>
        <dbReference type="Proteomes" id="UP000828390"/>
    </source>
</evidence>
<organism evidence="1 2">
    <name type="scientific">Dreissena polymorpha</name>
    <name type="common">Zebra mussel</name>
    <name type="synonym">Mytilus polymorpha</name>
    <dbReference type="NCBI Taxonomy" id="45954"/>
    <lineage>
        <taxon>Eukaryota</taxon>
        <taxon>Metazoa</taxon>
        <taxon>Spiralia</taxon>
        <taxon>Lophotrochozoa</taxon>
        <taxon>Mollusca</taxon>
        <taxon>Bivalvia</taxon>
        <taxon>Autobranchia</taxon>
        <taxon>Heteroconchia</taxon>
        <taxon>Euheterodonta</taxon>
        <taxon>Imparidentia</taxon>
        <taxon>Neoheterodontei</taxon>
        <taxon>Myida</taxon>
        <taxon>Dreissenoidea</taxon>
        <taxon>Dreissenidae</taxon>
        <taxon>Dreissena</taxon>
    </lineage>
</organism>
<name>A0A9D4D8V2_DREPO</name>
<gene>
    <name evidence="1" type="ORF">DPMN_047518</name>
</gene>
<protein>
    <submittedName>
        <fullName evidence="1">Uncharacterized protein</fullName>
    </submittedName>
</protein>
<reference evidence="1" key="2">
    <citation type="submission" date="2020-11" db="EMBL/GenBank/DDBJ databases">
        <authorList>
            <person name="McCartney M.A."/>
            <person name="Auch B."/>
            <person name="Kono T."/>
            <person name="Mallez S."/>
            <person name="Becker A."/>
            <person name="Gohl D.M."/>
            <person name="Silverstein K.A.T."/>
            <person name="Koren S."/>
            <person name="Bechman K.B."/>
            <person name="Herman A."/>
            <person name="Abrahante J.E."/>
            <person name="Garbe J."/>
        </authorList>
    </citation>
    <scope>NUCLEOTIDE SEQUENCE</scope>
    <source>
        <strain evidence="1">Duluth1</strain>
        <tissue evidence="1">Whole animal</tissue>
    </source>
</reference>
<comment type="caution">
    <text evidence="1">The sequence shown here is derived from an EMBL/GenBank/DDBJ whole genome shotgun (WGS) entry which is preliminary data.</text>
</comment>
<sequence length="125" mass="14701">MIDDVDIEPYGNLNRSFPRLPFTTAPYRHEETKHSDPSSFCLHIYVLLTLDSETERKKSRDYFHERQIICTKYNMTDIDFNILRRNIIQSVPYKAGSQWKFAATFYFALGVITTIGRLTNTLSHF</sequence>